<dbReference type="GO" id="GO:0005524">
    <property type="term" value="F:ATP binding"/>
    <property type="evidence" value="ECO:0007669"/>
    <property type="project" value="UniProtKB-KW"/>
</dbReference>
<evidence type="ECO:0000313" key="9">
    <source>
        <dbReference type="EMBL" id="KAJ7363632.1"/>
    </source>
</evidence>
<dbReference type="PANTHER" id="PTHR13140">
    <property type="entry name" value="MYOSIN"/>
    <property type="match status" value="1"/>
</dbReference>
<dbReference type="Gene3D" id="3.40.850.10">
    <property type="entry name" value="Kinesin motor domain"/>
    <property type="match status" value="1"/>
</dbReference>
<dbReference type="Pfam" id="PF00063">
    <property type="entry name" value="Myosin_head"/>
    <property type="match status" value="1"/>
</dbReference>
<evidence type="ECO:0000259" key="8">
    <source>
        <dbReference type="PROSITE" id="PS51456"/>
    </source>
</evidence>
<organism evidence="9 10">
    <name type="scientific">Desmophyllum pertusum</name>
    <dbReference type="NCBI Taxonomy" id="174260"/>
    <lineage>
        <taxon>Eukaryota</taxon>
        <taxon>Metazoa</taxon>
        <taxon>Cnidaria</taxon>
        <taxon>Anthozoa</taxon>
        <taxon>Hexacorallia</taxon>
        <taxon>Scleractinia</taxon>
        <taxon>Caryophylliina</taxon>
        <taxon>Caryophylliidae</taxon>
        <taxon>Desmophyllum</taxon>
    </lineage>
</organism>
<keyword evidence="10" id="KW-1185">Reference proteome</keyword>
<dbReference type="CDD" id="cd21759">
    <property type="entry name" value="CBD_MYO6-like"/>
    <property type="match status" value="1"/>
</dbReference>
<dbReference type="GO" id="GO:0051015">
    <property type="term" value="F:actin filament binding"/>
    <property type="evidence" value="ECO:0007669"/>
    <property type="project" value="TreeGrafter"/>
</dbReference>
<comment type="caution">
    <text evidence="6">Lacks conserved residue(s) required for the propagation of feature annotation.</text>
</comment>
<dbReference type="Proteomes" id="UP001163046">
    <property type="component" value="Unassembled WGS sequence"/>
</dbReference>
<dbReference type="Gene3D" id="1.20.58.530">
    <property type="match status" value="1"/>
</dbReference>
<dbReference type="InterPro" id="IPR036961">
    <property type="entry name" value="Kinesin_motor_dom_sf"/>
</dbReference>
<dbReference type="EMBL" id="MU827305">
    <property type="protein sequence ID" value="KAJ7363632.1"/>
    <property type="molecule type" value="Genomic_DNA"/>
</dbReference>
<evidence type="ECO:0000313" key="10">
    <source>
        <dbReference type="Proteomes" id="UP001163046"/>
    </source>
</evidence>
<dbReference type="GO" id="GO:0030048">
    <property type="term" value="P:actin filament-based movement"/>
    <property type="evidence" value="ECO:0007669"/>
    <property type="project" value="TreeGrafter"/>
</dbReference>
<dbReference type="Gene3D" id="3.30.70.1590">
    <property type="match status" value="1"/>
</dbReference>
<evidence type="ECO:0000256" key="6">
    <source>
        <dbReference type="PROSITE-ProRule" id="PRU00782"/>
    </source>
</evidence>
<dbReference type="GO" id="GO:0030139">
    <property type="term" value="C:endocytic vesicle"/>
    <property type="evidence" value="ECO:0007669"/>
    <property type="project" value="TreeGrafter"/>
</dbReference>
<dbReference type="InterPro" id="IPR049016">
    <property type="entry name" value="MYO6_lever"/>
</dbReference>
<dbReference type="OrthoDB" id="5969357at2759"/>
<dbReference type="PANTHER" id="PTHR13140:SF745">
    <property type="entry name" value="UNCONVENTIONAL MYOSIN-VI"/>
    <property type="match status" value="1"/>
</dbReference>
<keyword evidence="3 6" id="KW-0518">Myosin</keyword>
<evidence type="ECO:0000256" key="3">
    <source>
        <dbReference type="ARBA" id="ARBA00023123"/>
    </source>
</evidence>
<protein>
    <submittedName>
        <fullName evidence="9">Unconventional myosin-VI</fullName>
    </submittedName>
</protein>
<dbReference type="AlphaFoldDB" id="A0A9W9YR94"/>
<gene>
    <name evidence="9" type="primary">MYO6_2</name>
    <name evidence="9" type="ORF">OS493_009794</name>
</gene>
<dbReference type="SUPFAM" id="SSF52540">
    <property type="entry name" value="P-loop containing nucleoside triphosphate hydrolases"/>
    <property type="match status" value="1"/>
</dbReference>
<evidence type="ECO:0000256" key="5">
    <source>
        <dbReference type="ARBA" id="ARBA00023203"/>
    </source>
</evidence>
<comment type="caution">
    <text evidence="9">The sequence shown here is derived from an EMBL/GenBank/DDBJ whole genome shotgun (WGS) entry which is preliminary data.</text>
</comment>
<dbReference type="GO" id="GO:0000146">
    <property type="term" value="F:microfilament motor activity"/>
    <property type="evidence" value="ECO:0007669"/>
    <property type="project" value="TreeGrafter"/>
</dbReference>
<evidence type="ECO:0000256" key="2">
    <source>
        <dbReference type="ARBA" id="ARBA00022840"/>
    </source>
</evidence>
<dbReference type="SMART" id="SM00242">
    <property type="entry name" value="MYSc"/>
    <property type="match status" value="1"/>
</dbReference>
<keyword evidence="4" id="KW-0505">Motor protein</keyword>
<dbReference type="PROSITE" id="PS51456">
    <property type="entry name" value="MYOSIN_MOTOR"/>
    <property type="match status" value="1"/>
</dbReference>
<keyword evidence="1" id="KW-0547">Nucleotide-binding</keyword>
<dbReference type="Gene3D" id="6.10.220.10">
    <property type="match status" value="1"/>
</dbReference>
<dbReference type="InterPro" id="IPR001609">
    <property type="entry name" value="Myosin_head_motor_dom-like"/>
</dbReference>
<keyword evidence="2" id="KW-0067">ATP-binding</keyword>
<dbReference type="GO" id="GO:0007015">
    <property type="term" value="P:actin filament organization"/>
    <property type="evidence" value="ECO:0007669"/>
    <property type="project" value="TreeGrafter"/>
</dbReference>
<evidence type="ECO:0000256" key="7">
    <source>
        <dbReference type="SAM" id="MobiDB-lite"/>
    </source>
</evidence>
<feature type="region of interest" description="Actin-binding" evidence="6">
    <location>
        <begin position="92"/>
        <end position="114"/>
    </location>
</feature>
<evidence type="ECO:0000256" key="4">
    <source>
        <dbReference type="ARBA" id="ARBA00023175"/>
    </source>
</evidence>
<comment type="similarity">
    <text evidence="6">Belongs to the TRAFAC class myosin-kinesin ATPase superfamily. Myosin family.</text>
</comment>
<keyword evidence="5 6" id="KW-0009">Actin-binding</keyword>
<feature type="region of interest" description="Disordered" evidence="7">
    <location>
        <begin position="379"/>
        <end position="398"/>
    </location>
</feature>
<accession>A0A9W9YR94</accession>
<proteinExistence type="inferred from homology"/>
<evidence type="ECO:0000256" key="1">
    <source>
        <dbReference type="ARBA" id="ARBA00022741"/>
    </source>
</evidence>
<name>A0A9W9YR94_9CNID</name>
<reference evidence="9" key="1">
    <citation type="submission" date="2023-01" db="EMBL/GenBank/DDBJ databases">
        <title>Genome assembly of the deep-sea coral Lophelia pertusa.</title>
        <authorList>
            <person name="Herrera S."/>
            <person name="Cordes E."/>
        </authorList>
    </citation>
    <scope>NUCLEOTIDE SEQUENCE</scope>
    <source>
        <strain evidence="9">USNM1676648</strain>
        <tissue evidence="9">Polyp</tissue>
    </source>
</reference>
<dbReference type="GO" id="GO:0016459">
    <property type="term" value="C:myosin complex"/>
    <property type="evidence" value="ECO:0007669"/>
    <property type="project" value="UniProtKB-KW"/>
</dbReference>
<dbReference type="InterPro" id="IPR027417">
    <property type="entry name" value="P-loop_NTPase"/>
</dbReference>
<dbReference type="GO" id="GO:0005886">
    <property type="term" value="C:plasma membrane"/>
    <property type="evidence" value="ECO:0007669"/>
    <property type="project" value="TreeGrafter"/>
</dbReference>
<sequence>MRDDEGFLIRHFAGAVCYQTAEFIEKDNDALHSDLKELIQDSKDVFLKSLFPGVPPKNNGIGSMSFGGPAISRVGSKKLGFISVGNKFRTQLKQLMEKLSNTGASFIRCIKPNGKMTARDFEGGSILSQLECAGMVSVLTLMQDGWPSRAPFKELYQMYKDYLPPRLSRLDPRMFCKALFHALGMDDRDYKFGLSKIFFRPGKFAEFDEIMHSEPESLNNIISKVLTWLIRTRWRRAIWGTLSVIKLMKKIEFRATAIIRIQKTVKMFLAICRHKPRYQGIIKIRRLQVQLDTLGKLVGSLKKDHNVLAKNVEGLTKSINDAVVKVKNTLMKRDAIDALYFDLVGKLNKQLKDVEKRVEQQKVEEEQERLRKIQEQMELERKRREEEERKRKQEEEERRIHTITCRTITCHTITCHTITCHTITCRTITCHTPSLVTQSLVTQSLVAPSHVTHHH</sequence>
<dbReference type="Pfam" id="PF21521">
    <property type="entry name" value="MYO6_lever"/>
    <property type="match status" value="1"/>
</dbReference>
<feature type="domain" description="Myosin motor" evidence="8">
    <location>
        <begin position="1"/>
        <end position="212"/>
    </location>
</feature>